<dbReference type="InterPro" id="IPR015421">
    <property type="entry name" value="PyrdxlP-dep_Trfase_major"/>
</dbReference>
<dbReference type="CDD" id="cd00613">
    <property type="entry name" value="GDC-P"/>
    <property type="match status" value="2"/>
</dbReference>
<evidence type="ECO:0000256" key="2">
    <source>
        <dbReference type="ARBA" id="ARBA00003788"/>
    </source>
</evidence>
<comment type="function">
    <text evidence="2 8">The glycine cleavage system catalyzes the degradation of glycine. The P protein binds the alpha-amino group of glycine through its pyridoxal phosphate cofactor; CO(2) is released and the remaining methylamine moiety is then transferred to the lipoamide cofactor of the H protein.</text>
</comment>
<gene>
    <name evidence="8" type="primary">gcvP</name>
    <name evidence="12" type="ORF">AVDCRST_MAG84-7117</name>
</gene>
<evidence type="ECO:0000256" key="8">
    <source>
        <dbReference type="HAMAP-Rule" id="MF_00711"/>
    </source>
</evidence>
<evidence type="ECO:0000256" key="4">
    <source>
        <dbReference type="ARBA" id="ARBA00011690"/>
    </source>
</evidence>
<evidence type="ECO:0000313" key="12">
    <source>
        <dbReference type="EMBL" id="CAA9420320.1"/>
    </source>
</evidence>
<name>A0A6J4PMT1_9CYAN</name>
<keyword evidence="6 8" id="KW-0560">Oxidoreductase</keyword>
<dbReference type="Gene3D" id="3.90.1150.10">
    <property type="entry name" value="Aspartate Aminotransferase, domain 1"/>
    <property type="match status" value="2"/>
</dbReference>
<feature type="domain" description="Glycine cleavage system P-protein N-terminal" evidence="10">
    <location>
        <begin position="25"/>
        <end position="449"/>
    </location>
</feature>
<dbReference type="InterPro" id="IPR049315">
    <property type="entry name" value="GDC-P_N"/>
</dbReference>
<dbReference type="GO" id="GO:0030170">
    <property type="term" value="F:pyridoxal phosphate binding"/>
    <property type="evidence" value="ECO:0007669"/>
    <property type="project" value="TreeGrafter"/>
</dbReference>
<dbReference type="AlphaFoldDB" id="A0A6J4PMT1"/>
<dbReference type="EMBL" id="CADCTZ010001810">
    <property type="protein sequence ID" value="CAA9420320.1"/>
    <property type="molecule type" value="Genomic_DNA"/>
</dbReference>
<dbReference type="PANTHER" id="PTHR11773:SF1">
    <property type="entry name" value="GLYCINE DEHYDROGENASE (DECARBOXYLATING), MITOCHONDRIAL"/>
    <property type="match status" value="1"/>
</dbReference>
<dbReference type="NCBIfam" id="TIGR00461">
    <property type="entry name" value="gcvP"/>
    <property type="match status" value="1"/>
</dbReference>
<dbReference type="InterPro" id="IPR020581">
    <property type="entry name" value="GDC_P"/>
</dbReference>
<dbReference type="GO" id="GO:0004375">
    <property type="term" value="F:glycine dehydrogenase (decarboxylating) activity"/>
    <property type="evidence" value="ECO:0007669"/>
    <property type="project" value="UniProtKB-EC"/>
</dbReference>
<dbReference type="InterPro" id="IPR003437">
    <property type="entry name" value="GcvP"/>
</dbReference>
<dbReference type="Pfam" id="PF02347">
    <property type="entry name" value="GDC-P"/>
    <property type="match status" value="2"/>
</dbReference>
<evidence type="ECO:0000256" key="6">
    <source>
        <dbReference type="ARBA" id="ARBA00023002"/>
    </source>
</evidence>
<feature type="modified residue" description="N6-(pyridoxal phosphate)lysine" evidence="8 9">
    <location>
        <position position="724"/>
    </location>
</feature>
<accession>A0A6J4PMT1</accession>
<comment type="subunit">
    <text evidence="4 8">The glycine cleavage system is composed of four proteins: P, T, L and H.</text>
</comment>
<evidence type="ECO:0000259" key="11">
    <source>
        <dbReference type="Pfam" id="PF21478"/>
    </source>
</evidence>
<evidence type="ECO:0000256" key="5">
    <source>
        <dbReference type="ARBA" id="ARBA00022898"/>
    </source>
</evidence>
<dbReference type="PANTHER" id="PTHR11773">
    <property type="entry name" value="GLYCINE DEHYDROGENASE, DECARBOXYLATING"/>
    <property type="match status" value="1"/>
</dbReference>
<organism evidence="12">
    <name type="scientific">uncultured Microcoleus sp</name>
    <dbReference type="NCBI Taxonomy" id="259945"/>
    <lineage>
        <taxon>Bacteria</taxon>
        <taxon>Bacillati</taxon>
        <taxon>Cyanobacteriota</taxon>
        <taxon>Cyanophyceae</taxon>
        <taxon>Oscillatoriophycideae</taxon>
        <taxon>Oscillatoriales</taxon>
        <taxon>Microcoleaceae</taxon>
        <taxon>Microcoleus</taxon>
        <taxon>environmental samples</taxon>
    </lineage>
</organism>
<dbReference type="GO" id="GO:0005960">
    <property type="term" value="C:glycine cleavage complex"/>
    <property type="evidence" value="ECO:0007669"/>
    <property type="project" value="TreeGrafter"/>
</dbReference>
<feature type="domain" description="Glycine dehydrogenase C-terminal" evidence="11">
    <location>
        <begin position="818"/>
        <end position="939"/>
    </location>
</feature>
<dbReference type="GO" id="GO:0005829">
    <property type="term" value="C:cytosol"/>
    <property type="evidence" value="ECO:0007669"/>
    <property type="project" value="TreeGrafter"/>
</dbReference>
<dbReference type="HAMAP" id="MF_00711">
    <property type="entry name" value="GcvP"/>
    <property type="match status" value="1"/>
</dbReference>
<comment type="similarity">
    <text evidence="3 8">Belongs to the GcvP family.</text>
</comment>
<comment type="catalytic activity">
    <reaction evidence="7 8">
        <text>N(6)-[(R)-lipoyl]-L-lysyl-[glycine-cleavage complex H protein] + glycine + H(+) = N(6)-[(R)-S(8)-aminomethyldihydrolipoyl]-L-lysyl-[glycine-cleavage complex H protein] + CO2</text>
        <dbReference type="Rhea" id="RHEA:24304"/>
        <dbReference type="Rhea" id="RHEA-COMP:10494"/>
        <dbReference type="Rhea" id="RHEA-COMP:10495"/>
        <dbReference type="ChEBI" id="CHEBI:15378"/>
        <dbReference type="ChEBI" id="CHEBI:16526"/>
        <dbReference type="ChEBI" id="CHEBI:57305"/>
        <dbReference type="ChEBI" id="CHEBI:83099"/>
        <dbReference type="ChEBI" id="CHEBI:83143"/>
        <dbReference type="EC" id="1.4.4.2"/>
    </reaction>
</comment>
<dbReference type="InterPro" id="IPR049316">
    <property type="entry name" value="GDC-P_C"/>
</dbReference>
<evidence type="ECO:0000256" key="9">
    <source>
        <dbReference type="PIRSR" id="PIRSR603437-50"/>
    </source>
</evidence>
<dbReference type="FunFam" id="3.40.640.10:FF:000005">
    <property type="entry name" value="Glycine dehydrogenase (decarboxylating), mitochondrial"/>
    <property type="match status" value="1"/>
</dbReference>
<dbReference type="EC" id="1.4.4.2" evidence="8"/>
<dbReference type="NCBIfam" id="NF003346">
    <property type="entry name" value="PRK04366.1"/>
    <property type="match status" value="1"/>
</dbReference>
<evidence type="ECO:0000259" key="10">
    <source>
        <dbReference type="Pfam" id="PF02347"/>
    </source>
</evidence>
<dbReference type="FunFam" id="3.90.1150.10:FF:000007">
    <property type="entry name" value="Glycine dehydrogenase (decarboxylating), mitochondrial"/>
    <property type="match status" value="1"/>
</dbReference>
<evidence type="ECO:0000256" key="7">
    <source>
        <dbReference type="ARBA" id="ARBA00049026"/>
    </source>
</evidence>
<dbReference type="GO" id="GO:0019464">
    <property type="term" value="P:glycine decarboxylation via glycine cleavage system"/>
    <property type="evidence" value="ECO:0007669"/>
    <property type="project" value="UniProtKB-UniRule"/>
</dbReference>
<dbReference type="InterPro" id="IPR015424">
    <property type="entry name" value="PyrdxlP-dep_Trfase"/>
</dbReference>
<dbReference type="Pfam" id="PF21478">
    <property type="entry name" value="GcvP2_C"/>
    <property type="match status" value="1"/>
</dbReference>
<dbReference type="Gene3D" id="3.40.640.10">
    <property type="entry name" value="Type I PLP-dependent aspartate aminotransferase-like (Major domain)"/>
    <property type="match status" value="2"/>
</dbReference>
<feature type="domain" description="Glycine cleavage system P-protein N-terminal" evidence="10">
    <location>
        <begin position="499"/>
        <end position="747"/>
    </location>
</feature>
<sequence>MVLYSPQLEPNQQQNLSSINGFAGRHIGPKPSEIQQMLNVLGISSLDELIDKTVPAAIRISQPLQLPAAQSEYSALAELKEIAAKNQVFRSYIGTGYHDCITPPVIGRNILENPGWYTAYTPYQAEIAQGRLEALLNFQTMIIDLTGLEIANASLLDEGTAAAEAMAVSYGASKNKAKAFFVSQDCHPQTVEVVQTRAKPLGIEVIVGDHQSFEFDRTIFGALLQYPATDGAIYDYTDFIRSAHEVGALVTVAADILSLCLLTPPGEFGADIAVGSTQRFGVPMGFGGPHAAYFATREEFKRQVPGRIVGVSKDANGKSALRLALQTREQHIRREKATSNICTAQVLLAVMASMYAVYHGPSGLKDIAEKVWTLTALLASGLRSFGYKIGSQPFFDTLRVELGDKPLSEILEAAKVRKINLRVFDDSTVGITLDETVTVEDVQELWKIFAQDKDYIRADGQNALNIAVDAEALNSYLTLPDFCDRTSSYLAHPVFNSYHSETELLRYLHRLEAKDLSLNTSMIPLGSCTMKLNATAEMMPVTWAEFGKIHPFAPRDQTRGYQMMFVQLEQWLAEITGFAGISLQPNAGSQGEYAGLLVIRQYHEHRGESHRNICLIPQSAHGTNPASAVMAGMKVVAVECDSQGNIDVADLQKKAEKHKKDLAALMVTYPSTHGVFEEEIKEICEIVHNCGGQVYMDGANMNAQVGLCRPGDFGADVCHLNLHKTFCIPHGGGGPGMGPIGVMSHLVPFLPSTDEELKSYPPQPPLAKGGSNIKSSFPKGKISQSVGAVSAAPWGSASILTISWMYIRMMGGVGLTEATKVAILNANYMAHRLASYYPVLYKGKAGLVAHECILDLRSLKKSAAIEVEDIAKRLMDYGYHAPTVSWPVAGTVMVEPTESESKQELDRFCDAMIAIRGEIAEIEKGNVDAENNVLKNAPHTAESLMVDEWNRPYTRAQAAYPTSWTREHKFWPAVGRIDNAFGDRNFVCSCLPMEAYT</sequence>
<dbReference type="SUPFAM" id="SSF53383">
    <property type="entry name" value="PLP-dependent transferases"/>
    <property type="match status" value="2"/>
</dbReference>
<proteinExistence type="inferred from homology"/>
<dbReference type="GO" id="GO:0016594">
    <property type="term" value="F:glycine binding"/>
    <property type="evidence" value="ECO:0007669"/>
    <property type="project" value="TreeGrafter"/>
</dbReference>
<evidence type="ECO:0000256" key="3">
    <source>
        <dbReference type="ARBA" id="ARBA00010756"/>
    </source>
</evidence>
<dbReference type="FunFam" id="3.40.640.10:FF:000007">
    <property type="entry name" value="glycine dehydrogenase (Decarboxylating), mitochondrial"/>
    <property type="match status" value="1"/>
</dbReference>
<dbReference type="InterPro" id="IPR015422">
    <property type="entry name" value="PyrdxlP-dep_Trfase_small"/>
</dbReference>
<evidence type="ECO:0000256" key="1">
    <source>
        <dbReference type="ARBA" id="ARBA00001933"/>
    </source>
</evidence>
<comment type="cofactor">
    <cofactor evidence="1 8 9">
        <name>pyridoxal 5'-phosphate</name>
        <dbReference type="ChEBI" id="CHEBI:597326"/>
    </cofactor>
</comment>
<keyword evidence="5 8" id="KW-0663">Pyridoxal phosphate</keyword>
<reference evidence="12" key="1">
    <citation type="submission" date="2020-02" db="EMBL/GenBank/DDBJ databases">
        <authorList>
            <person name="Meier V. D."/>
        </authorList>
    </citation>
    <scope>NUCLEOTIDE SEQUENCE</scope>
    <source>
        <strain evidence="12">AVDCRST_MAG84</strain>
    </source>
</reference>
<protein>
    <recommendedName>
        <fullName evidence="8">Glycine dehydrogenase (decarboxylating)</fullName>
        <ecNumber evidence="8">1.4.4.2</ecNumber>
    </recommendedName>
    <alternativeName>
        <fullName evidence="8">Glycine cleavage system P-protein</fullName>
    </alternativeName>
    <alternativeName>
        <fullName evidence="8">Glycine decarboxylase</fullName>
    </alternativeName>
    <alternativeName>
        <fullName evidence="8">Glycine dehydrogenase (aminomethyl-transferring)</fullName>
    </alternativeName>
</protein>